<keyword evidence="7" id="KW-1185">Reference proteome</keyword>
<dbReference type="InterPro" id="IPR015300">
    <property type="entry name" value="DNA-bd_pseudobarrel_sf"/>
</dbReference>
<dbReference type="GO" id="GO:0005634">
    <property type="term" value="C:nucleus"/>
    <property type="evidence" value="ECO:0007669"/>
    <property type="project" value="UniProtKB-SubCell"/>
</dbReference>
<sequence>MNPPSTKHDGHPGLPSKVLHAGFSTFVVQLCGHNMEDGTQPFPRSFIEDYLTTRAEHEVLLIQYDNSRVAGMSTHQLQSTCFITNGWQEFAIANGITDEGECKINVVGVNDARQIMMEFRKITI</sequence>
<accession>A0AAN9EMX6</accession>
<name>A0AAN9EMX6_CROPI</name>
<evidence type="ECO:0000313" key="6">
    <source>
        <dbReference type="EMBL" id="KAK7259355.1"/>
    </source>
</evidence>
<comment type="caution">
    <text evidence="6">The sequence shown here is derived from an EMBL/GenBank/DDBJ whole genome shotgun (WGS) entry which is preliminary data.</text>
</comment>
<dbReference type="AlphaFoldDB" id="A0AAN9EMX6"/>
<keyword evidence="4" id="KW-0804">Transcription</keyword>
<keyword evidence="5" id="KW-0539">Nucleus</keyword>
<evidence type="ECO:0000313" key="7">
    <source>
        <dbReference type="Proteomes" id="UP001372338"/>
    </source>
</evidence>
<dbReference type="SUPFAM" id="SSF101936">
    <property type="entry name" value="DNA-binding pseudobarrel domain"/>
    <property type="match status" value="1"/>
</dbReference>
<organism evidence="6 7">
    <name type="scientific">Crotalaria pallida</name>
    <name type="common">Smooth rattlebox</name>
    <name type="synonym">Crotalaria striata</name>
    <dbReference type="NCBI Taxonomy" id="3830"/>
    <lineage>
        <taxon>Eukaryota</taxon>
        <taxon>Viridiplantae</taxon>
        <taxon>Streptophyta</taxon>
        <taxon>Embryophyta</taxon>
        <taxon>Tracheophyta</taxon>
        <taxon>Spermatophyta</taxon>
        <taxon>Magnoliopsida</taxon>
        <taxon>eudicotyledons</taxon>
        <taxon>Gunneridae</taxon>
        <taxon>Pentapetalae</taxon>
        <taxon>rosids</taxon>
        <taxon>fabids</taxon>
        <taxon>Fabales</taxon>
        <taxon>Fabaceae</taxon>
        <taxon>Papilionoideae</taxon>
        <taxon>50 kb inversion clade</taxon>
        <taxon>genistoids sensu lato</taxon>
        <taxon>core genistoids</taxon>
        <taxon>Crotalarieae</taxon>
        <taxon>Crotalaria</taxon>
    </lineage>
</organism>
<comment type="subcellular location">
    <subcellularLocation>
        <location evidence="1">Nucleus</location>
    </subcellularLocation>
</comment>
<dbReference type="Proteomes" id="UP001372338">
    <property type="component" value="Unassembled WGS sequence"/>
</dbReference>
<evidence type="ECO:0000256" key="2">
    <source>
        <dbReference type="ARBA" id="ARBA00023015"/>
    </source>
</evidence>
<evidence type="ECO:0000256" key="3">
    <source>
        <dbReference type="ARBA" id="ARBA00023125"/>
    </source>
</evidence>
<dbReference type="GO" id="GO:0003677">
    <property type="term" value="F:DNA binding"/>
    <property type="evidence" value="ECO:0007669"/>
    <property type="project" value="UniProtKB-KW"/>
</dbReference>
<evidence type="ECO:0000256" key="5">
    <source>
        <dbReference type="ARBA" id="ARBA00023242"/>
    </source>
</evidence>
<keyword evidence="2" id="KW-0805">Transcription regulation</keyword>
<gene>
    <name evidence="6" type="ORF">RIF29_24961</name>
</gene>
<dbReference type="Gene3D" id="2.40.330.10">
    <property type="entry name" value="DNA-binding pseudobarrel domain"/>
    <property type="match status" value="1"/>
</dbReference>
<reference evidence="6 7" key="1">
    <citation type="submission" date="2024-01" db="EMBL/GenBank/DDBJ databases">
        <title>The genomes of 5 underutilized Papilionoideae crops provide insights into root nodulation and disease resistanc.</title>
        <authorList>
            <person name="Yuan L."/>
        </authorList>
    </citation>
    <scope>NUCLEOTIDE SEQUENCE [LARGE SCALE GENOMIC DNA]</scope>
    <source>
        <strain evidence="6">ZHUSHIDOU_FW_LH</strain>
        <tissue evidence="6">Leaf</tissue>
    </source>
</reference>
<evidence type="ECO:0000256" key="1">
    <source>
        <dbReference type="ARBA" id="ARBA00004123"/>
    </source>
</evidence>
<dbReference type="EMBL" id="JAYWIO010000005">
    <property type="protein sequence ID" value="KAK7259355.1"/>
    <property type="molecule type" value="Genomic_DNA"/>
</dbReference>
<proteinExistence type="predicted"/>
<keyword evidence="3" id="KW-0238">DNA-binding</keyword>
<evidence type="ECO:0000256" key="4">
    <source>
        <dbReference type="ARBA" id="ARBA00023163"/>
    </source>
</evidence>
<evidence type="ECO:0008006" key="8">
    <source>
        <dbReference type="Google" id="ProtNLM"/>
    </source>
</evidence>
<protein>
    <recommendedName>
        <fullName evidence="8">TF-B3 domain-containing protein</fullName>
    </recommendedName>
</protein>